<dbReference type="Gene3D" id="3.40.50.2000">
    <property type="entry name" value="Glycogen Phosphorylase B"/>
    <property type="match status" value="1"/>
</dbReference>
<name>A0AAU9PVT0_9ASTR</name>
<comment type="caution">
    <text evidence="1">The sequence shown here is derived from an EMBL/GenBank/DDBJ whole genome shotgun (WGS) entry which is preliminary data.</text>
</comment>
<organism evidence="1 2">
    <name type="scientific">Lactuca virosa</name>
    <dbReference type="NCBI Taxonomy" id="75947"/>
    <lineage>
        <taxon>Eukaryota</taxon>
        <taxon>Viridiplantae</taxon>
        <taxon>Streptophyta</taxon>
        <taxon>Embryophyta</taxon>
        <taxon>Tracheophyta</taxon>
        <taxon>Spermatophyta</taxon>
        <taxon>Magnoliopsida</taxon>
        <taxon>eudicotyledons</taxon>
        <taxon>Gunneridae</taxon>
        <taxon>Pentapetalae</taxon>
        <taxon>asterids</taxon>
        <taxon>campanulids</taxon>
        <taxon>Asterales</taxon>
        <taxon>Asteraceae</taxon>
        <taxon>Cichorioideae</taxon>
        <taxon>Cichorieae</taxon>
        <taxon>Lactucinae</taxon>
        <taxon>Lactuca</taxon>
    </lineage>
</organism>
<accession>A0AAU9PVT0</accession>
<evidence type="ECO:0000313" key="2">
    <source>
        <dbReference type="Proteomes" id="UP001157418"/>
    </source>
</evidence>
<reference evidence="1 2" key="1">
    <citation type="submission" date="2022-01" db="EMBL/GenBank/DDBJ databases">
        <authorList>
            <person name="Xiong W."/>
            <person name="Schranz E."/>
        </authorList>
    </citation>
    <scope>NUCLEOTIDE SEQUENCE [LARGE SCALE GENOMIC DNA]</scope>
</reference>
<dbReference type="AlphaFoldDB" id="A0AAU9PVT0"/>
<gene>
    <name evidence="1" type="ORF">LVIROSA_LOCUS39218</name>
</gene>
<dbReference type="SUPFAM" id="SSF53756">
    <property type="entry name" value="UDP-Glycosyltransferase/glycogen phosphorylase"/>
    <property type="match status" value="1"/>
</dbReference>
<sequence length="155" mass="16996">MLAFNFNLISFLIYIRHPPDPSNHPDFIFLPLPDKLSDTGGSSDFIRFLQALNDNCKPHFQKHLIQIIDAQKASSQKESIVIIHDNLMFCVGSIAGDLGLPSIIVRSISSASSSDSDSESDVEAQAALELQTLETELSTRSSEAAAQVRFSEVFA</sequence>
<dbReference type="Proteomes" id="UP001157418">
    <property type="component" value="Unassembled WGS sequence"/>
</dbReference>
<keyword evidence="2" id="KW-1185">Reference proteome</keyword>
<evidence type="ECO:0000313" key="1">
    <source>
        <dbReference type="EMBL" id="CAH1454018.1"/>
    </source>
</evidence>
<protein>
    <submittedName>
        <fullName evidence="1">Uncharacterized protein</fullName>
    </submittedName>
</protein>
<proteinExistence type="predicted"/>
<dbReference type="EMBL" id="CAKMRJ010005745">
    <property type="protein sequence ID" value="CAH1454018.1"/>
    <property type="molecule type" value="Genomic_DNA"/>
</dbReference>